<evidence type="ECO:0000313" key="12">
    <source>
        <dbReference type="Proteomes" id="UP000014227"/>
    </source>
</evidence>
<dbReference type="Pfam" id="PF01385">
    <property type="entry name" value="OrfB_IS605"/>
    <property type="match status" value="1"/>
</dbReference>
<dbReference type="KEGG" id="ccz:CCALI_01609"/>
<organism evidence="11 12">
    <name type="scientific">Chthonomonas calidirosea (strain DSM 23976 / ICMP 18418 / T49)</name>
    <dbReference type="NCBI Taxonomy" id="1303518"/>
    <lineage>
        <taxon>Bacteria</taxon>
        <taxon>Bacillati</taxon>
        <taxon>Armatimonadota</taxon>
        <taxon>Chthonomonadia</taxon>
        <taxon>Chthonomonadales</taxon>
        <taxon>Chthonomonadaceae</taxon>
        <taxon>Chthonomonas</taxon>
    </lineage>
</organism>
<feature type="region of interest" description="Disordered" evidence="7">
    <location>
        <begin position="367"/>
        <end position="386"/>
    </location>
</feature>
<dbReference type="InterPro" id="IPR001959">
    <property type="entry name" value="Transposase"/>
</dbReference>
<dbReference type="GO" id="GO:0046872">
    <property type="term" value="F:metal ion binding"/>
    <property type="evidence" value="ECO:0007669"/>
    <property type="project" value="UniProtKB-KW"/>
</dbReference>
<evidence type="ECO:0000259" key="9">
    <source>
        <dbReference type="Pfam" id="PF07282"/>
    </source>
</evidence>
<dbReference type="AlphaFoldDB" id="S0EUT0"/>
<keyword evidence="5" id="KW-0238">DNA-binding</keyword>
<proteinExistence type="inferred from homology"/>
<dbReference type="GO" id="GO:0006310">
    <property type="term" value="P:DNA recombination"/>
    <property type="evidence" value="ECO:0007669"/>
    <property type="project" value="UniProtKB-KW"/>
</dbReference>
<dbReference type="NCBIfam" id="NF040570">
    <property type="entry name" value="guided_TnpB"/>
    <property type="match status" value="1"/>
</dbReference>
<keyword evidence="3" id="KW-0479">Metal-binding</keyword>
<accession>S0EUT0</accession>
<dbReference type="RefSeq" id="WP_016482958.1">
    <property type="nucleotide sequence ID" value="NC_021487.1"/>
</dbReference>
<dbReference type="Pfam" id="PF12323">
    <property type="entry name" value="HTH_OrfB_IS605"/>
    <property type="match status" value="1"/>
</dbReference>
<reference evidence="12" key="1">
    <citation type="submission" date="2013-03" db="EMBL/GenBank/DDBJ databases">
        <title>Genome sequence of Chthonomonas calidirosea, the first sequenced genome from the Armatimonadetes phylum (formally candidate division OP10).</title>
        <authorList>
            <person name="Lee K.C.Y."/>
            <person name="Morgan X.C."/>
            <person name="Dunfield P.F."/>
            <person name="Tamas I."/>
            <person name="Houghton K.M."/>
            <person name="Vyssotski M."/>
            <person name="Ryan J.L.J."/>
            <person name="Lagutin K."/>
            <person name="McDonald I.R."/>
            <person name="Stott M.B."/>
        </authorList>
    </citation>
    <scope>NUCLEOTIDE SEQUENCE [LARGE SCALE GENOMIC DNA]</scope>
    <source>
        <strain evidence="12">DSM 23976 / ICMP 18418 / T49</strain>
    </source>
</reference>
<keyword evidence="4" id="KW-0862">Zinc</keyword>
<dbReference type="Proteomes" id="UP000014227">
    <property type="component" value="Chromosome I"/>
</dbReference>
<evidence type="ECO:0000259" key="8">
    <source>
        <dbReference type="Pfam" id="PF01385"/>
    </source>
</evidence>
<evidence type="ECO:0000256" key="5">
    <source>
        <dbReference type="ARBA" id="ARBA00023125"/>
    </source>
</evidence>
<evidence type="ECO:0000256" key="3">
    <source>
        <dbReference type="ARBA" id="ARBA00022723"/>
    </source>
</evidence>
<feature type="domain" description="Transposase putative helix-turn-helix" evidence="10">
    <location>
        <begin position="1"/>
        <end position="48"/>
    </location>
</feature>
<evidence type="ECO:0000256" key="7">
    <source>
        <dbReference type="SAM" id="MobiDB-lite"/>
    </source>
</evidence>
<dbReference type="InterPro" id="IPR021027">
    <property type="entry name" value="Transposase_put_HTH"/>
</dbReference>
<feature type="domain" description="Cas12f1-like TNB" evidence="9">
    <location>
        <begin position="290"/>
        <end position="354"/>
    </location>
</feature>
<comment type="similarity">
    <text evidence="1">In the C-terminal section; belongs to the transposase 35 family.</text>
</comment>
<evidence type="ECO:0000259" key="10">
    <source>
        <dbReference type="Pfam" id="PF12323"/>
    </source>
</evidence>
<dbReference type="GO" id="GO:0032196">
    <property type="term" value="P:transposition"/>
    <property type="evidence" value="ECO:0007669"/>
    <property type="project" value="UniProtKB-KW"/>
</dbReference>
<keyword evidence="12" id="KW-1185">Reference proteome</keyword>
<keyword evidence="6" id="KW-0233">DNA recombination</keyword>
<sequence length="386" mass="44592">MITTKTYKFRLDPTREQEQEFLRFAGCRRFVWNWALARKQAVYKETGKTLGYNALASELVALKKQPETAFLKECHSQALQQTLMDLDKAFVSFFAKRTKFPRFKSRKRTPNAFRIPQNVTIVDGRVSIPKVGLVKARLHREMQGTIKSATIKQEPNGHWYVCFISHIELPDVEPVWDAPVGIDVGLESFFTLDNGEKVKPPKFYRKAERKLKRLQRAVSRSQKTSRRRCKRKKVLAVYHARVRNQRNDWLHKISSKLISRYDTLCIEDWNLKGLVKTKLAKSFTDASLGAFVRMLVYKAEWNRCRIVKVDRFFPSSQTCHPCNHRQHLELSDRQWTCGGCGVIHDRDPNAAINLLLEGMRILAVGSPESQNDKGGNVRLAKVSSSR</sequence>
<dbReference type="GO" id="GO:0003677">
    <property type="term" value="F:DNA binding"/>
    <property type="evidence" value="ECO:0007669"/>
    <property type="project" value="UniProtKB-KW"/>
</dbReference>
<dbReference type="EMBL" id="HF951689">
    <property type="protein sequence ID" value="CCW35425.1"/>
    <property type="molecule type" value="Genomic_DNA"/>
</dbReference>
<name>S0EUT0_CHTCT</name>
<evidence type="ECO:0000256" key="1">
    <source>
        <dbReference type="ARBA" id="ARBA00008761"/>
    </source>
</evidence>
<dbReference type="PATRIC" id="fig|1303518.3.peg.1652"/>
<dbReference type="HOGENOM" id="CLU_032903_0_0_0"/>
<dbReference type="InParanoid" id="S0EUT0"/>
<dbReference type="Pfam" id="PF07282">
    <property type="entry name" value="Cas12f1-like_TNB"/>
    <property type="match status" value="1"/>
</dbReference>
<evidence type="ECO:0000256" key="4">
    <source>
        <dbReference type="ARBA" id="ARBA00022833"/>
    </source>
</evidence>
<feature type="domain" description="Probable transposase IS891/IS1136/IS1341" evidence="8">
    <location>
        <begin position="180"/>
        <end position="276"/>
    </location>
</feature>
<dbReference type="InterPro" id="IPR010095">
    <property type="entry name" value="Cas12f1-like_TNB"/>
</dbReference>
<keyword evidence="2" id="KW-0815">Transposition</keyword>
<dbReference type="STRING" id="454171.CP488_02486"/>
<protein>
    <submittedName>
        <fullName evidence="11">Transposase, IS605 OrfB family, central region</fullName>
    </submittedName>
</protein>
<evidence type="ECO:0000256" key="2">
    <source>
        <dbReference type="ARBA" id="ARBA00022578"/>
    </source>
</evidence>
<dbReference type="eggNOG" id="COG0675">
    <property type="taxonomic scope" value="Bacteria"/>
</dbReference>
<evidence type="ECO:0000313" key="11">
    <source>
        <dbReference type="EMBL" id="CCW35425.1"/>
    </source>
</evidence>
<evidence type="ECO:0000256" key="6">
    <source>
        <dbReference type="ARBA" id="ARBA00023172"/>
    </source>
</evidence>
<dbReference type="OrthoDB" id="1551477at2"/>
<gene>
    <name evidence="11" type="ORF">CCALI_01609</name>
</gene>